<comment type="cofactor">
    <cofactor evidence="1">
        <name>heme b</name>
        <dbReference type="ChEBI" id="CHEBI:60344"/>
    </cofactor>
</comment>
<feature type="transmembrane region" description="Helical" evidence="12">
    <location>
        <begin position="191"/>
        <end position="212"/>
    </location>
</feature>
<dbReference type="PANTHER" id="PTHR23289">
    <property type="entry name" value="CYTOCHROME C OXIDASE ASSEMBLY PROTEIN COX15"/>
    <property type="match status" value="1"/>
</dbReference>
<evidence type="ECO:0000256" key="11">
    <source>
        <dbReference type="ARBA" id="ARBA00048044"/>
    </source>
</evidence>
<evidence type="ECO:0000256" key="10">
    <source>
        <dbReference type="ARBA" id="ARBA00044501"/>
    </source>
</evidence>
<evidence type="ECO:0000256" key="3">
    <source>
        <dbReference type="ARBA" id="ARBA00022692"/>
    </source>
</evidence>
<accession>A0ABD2PS68</accession>
<evidence type="ECO:0000313" key="13">
    <source>
        <dbReference type="EMBL" id="KAL3310310.1"/>
    </source>
</evidence>
<feature type="transmembrane region" description="Helical" evidence="12">
    <location>
        <begin position="128"/>
        <end position="151"/>
    </location>
</feature>
<dbReference type="InterPro" id="IPR003780">
    <property type="entry name" value="COX15/CtaA_fam"/>
</dbReference>
<gene>
    <name evidence="13" type="ORF">Ciccas_011126</name>
</gene>
<keyword evidence="3 12" id="KW-0812">Transmembrane</keyword>
<keyword evidence="4" id="KW-0479">Metal-binding</keyword>
<dbReference type="GO" id="GO:0016020">
    <property type="term" value="C:membrane"/>
    <property type="evidence" value="ECO:0007669"/>
    <property type="project" value="UniProtKB-SubCell"/>
</dbReference>
<keyword evidence="8" id="KW-0350">Heme biosynthesis</keyword>
<evidence type="ECO:0000256" key="12">
    <source>
        <dbReference type="SAM" id="Phobius"/>
    </source>
</evidence>
<dbReference type="GO" id="GO:0120547">
    <property type="term" value="F:heme A synthase activity"/>
    <property type="evidence" value="ECO:0007669"/>
    <property type="project" value="UniProtKB-EC"/>
</dbReference>
<dbReference type="EMBL" id="JBJKFK010003065">
    <property type="protein sequence ID" value="KAL3310310.1"/>
    <property type="molecule type" value="Genomic_DNA"/>
</dbReference>
<comment type="caution">
    <text evidence="13">The sequence shown here is derived from an EMBL/GenBank/DDBJ whole genome shotgun (WGS) entry which is preliminary data.</text>
</comment>
<feature type="transmembrane region" description="Helical" evidence="12">
    <location>
        <begin position="224"/>
        <end position="245"/>
    </location>
</feature>
<evidence type="ECO:0000256" key="5">
    <source>
        <dbReference type="ARBA" id="ARBA00022989"/>
    </source>
</evidence>
<keyword evidence="9 12" id="KW-0472">Membrane</keyword>
<dbReference type="Proteomes" id="UP001626550">
    <property type="component" value="Unassembled WGS sequence"/>
</dbReference>
<dbReference type="GO" id="GO:0046872">
    <property type="term" value="F:metal ion binding"/>
    <property type="evidence" value="ECO:0007669"/>
    <property type="project" value="UniProtKB-KW"/>
</dbReference>
<dbReference type="InterPro" id="IPR023754">
    <property type="entry name" value="HemeA_Synthase_type2"/>
</dbReference>
<comment type="pathway">
    <text evidence="10">Porphyrin-containing compound metabolism; heme A biosynthesis; heme A from heme O: step 1/1.</text>
</comment>
<feature type="transmembrane region" description="Helical" evidence="12">
    <location>
        <begin position="86"/>
        <end position="107"/>
    </location>
</feature>
<evidence type="ECO:0000256" key="8">
    <source>
        <dbReference type="ARBA" id="ARBA00023133"/>
    </source>
</evidence>
<dbReference type="PANTHER" id="PTHR23289:SF2">
    <property type="entry name" value="CYTOCHROME C OXIDASE ASSEMBLY PROTEIN COX15 HOMOLOG"/>
    <property type="match status" value="1"/>
</dbReference>
<sequence>MELSRFQFIWCMEYAHRMWGRLIGVSFALPAAYFYSKGYFTKPMLKRVGVLGGLIGFQGLLGWFMVRSGLEDKPGVPRVSHFRLSAHLSSAAVIYSLFAWNSFTHLVQHTAVAPFEGAKLLKILGHSTKAVMFTTLIWGAFVAGLDAGLVYNSWPKFADRWIPSDLVVPTFGGMVGNLLQNPTGVQFTHRLLAYTTCALSTTIWLLTLRMGVARTGPEIRRAAHFIFATTVAQTVIGISALLHYVPISLAALHQNTSILLLTSLLWFTHCLKYVPK</sequence>
<evidence type="ECO:0000256" key="9">
    <source>
        <dbReference type="ARBA" id="ARBA00023136"/>
    </source>
</evidence>
<dbReference type="Pfam" id="PF02628">
    <property type="entry name" value="COX15-CtaA"/>
    <property type="match status" value="1"/>
</dbReference>
<evidence type="ECO:0000256" key="1">
    <source>
        <dbReference type="ARBA" id="ARBA00001970"/>
    </source>
</evidence>
<proteinExistence type="predicted"/>
<dbReference type="AlphaFoldDB" id="A0ABD2PS68"/>
<feature type="transmembrane region" description="Helical" evidence="12">
    <location>
        <begin position="18"/>
        <end position="36"/>
    </location>
</feature>
<evidence type="ECO:0000256" key="6">
    <source>
        <dbReference type="ARBA" id="ARBA00023002"/>
    </source>
</evidence>
<evidence type="ECO:0008006" key="15">
    <source>
        <dbReference type="Google" id="ProtNLM"/>
    </source>
</evidence>
<reference evidence="13 14" key="1">
    <citation type="submission" date="2024-11" db="EMBL/GenBank/DDBJ databases">
        <title>Adaptive evolution of stress response genes in parasites aligns with host niche diversity.</title>
        <authorList>
            <person name="Hahn C."/>
            <person name="Resl P."/>
        </authorList>
    </citation>
    <scope>NUCLEOTIDE SEQUENCE [LARGE SCALE GENOMIC DNA]</scope>
    <source>
        <strain evidence="13">EGGRZ-B1_66</strain>
        <tissue evidence="13">Body</tissue>
    </source>
</reference>
<evidence type="ECO:0000256" key="7">
    <source>
        <dbReference type="ARBA" id="ARBA00023004"/>
    </source>
</evidence>
<evidence type="ECO:0000256" key="4">
    <source>
        <dbReference type="ARBA" id="ARBA00022723"/>
    </source>
</evidence>
<name>A0ABD2PS68_9PLAT</name>
<dbReference type="GO" id="GO:0006783">
    <property type="term" value="P:heme biosynthetic process"/>
    <property type="evidence" value="ECO:0007669"/>
    <property type="project" value="UniProtKB-KW"/>
</dbReference>
<keyword evidence="14" id="KW-1185">Reference proteome</keyword>
<keyword evidence="7" id="KW-0408">Iron</keyword>
<evidence type="ECO:0000256" key="2">
    <source>
        <dbReference type="ARBA" id="ARBA00004141"/>
    </source>
</evidence>
<protein>
    <recommendedName>
        <fullName evidence="15">Cytochrome c oxidase assembly protein COX15</fullName>
    </recommendedName>
</protein>
<comment type="catalytic activity">
    <reaction evidence="11">
        <text>Fe(II)-heme o + 2 A + H2O = Fe(II)-heme a + 2 AH2</text>
        <dbReference type="Rhea" id="RHEA:63388"/>
        <dbReference type="ChEBI" id="CHEBI:13193"/>
        <dbReference type="ChEBI" id="CHEBI:15377"/>
        <dbReference type="ChEBI" id="CHEBI:17499"/>
        <dbReference type="ChEBI" id="CHEBI:60530"/>
        <dbReference type="ChEBI" id="CHEBI:61715"/>
        <dbReference type="EC" id="1.17.99.9"/>
    </reaction>
    <physiologicalReaction direction="left-to-right" evidence="11">
        <dbReference type="Rhea" id="RHEA:63389"/>
    </physiologicalReaction>
</comment>
<keyword evidence="5 12" id="KW-1133">Transmembrane helix</keyword>
<feature type="transmembrane region" description="Helical" evidence="12">
    <location>
        <begin position="48"/>
        <end position="66"/>
    </location>
</feature>
<evidence type="ECO:0000313" key="14">
    <source>
        <dbReference type="Proteomes" id="UP001626550"/>
    </source>
</evidence>
<keyword evidence="6" id="KW-0560">Oxidoreductase</keyword>
<comment type="subcellular location">
    <subcellularLocation>
        <location evidence="2">Membrane</location>
        <topology evidence="2">Multi-pass membrane protein</topology>
    </subcellularLocation>
</comment>
<organism evidence="13 14">
    <name type="scientific">Cichlidogyrus casuarinus</name>
    <dbReference type="NCBI Taxonomy" id="1844966"/>
    <lineage>
        <taxon>Eukaryota</taxon>
        <taxon>Metazoa</taxon>
        <taxon>Spiralia</taxon>
        <taxon>Lophotrochozoa</taxon>
        <taxon>Platyhelminthes</taxon>
        <taxon>Monogenea</taxon>
        <taxon>Monopisthocotylea</taxon>
        <taxon>Dactylogyridea</taxon>
        <taxon>Ancyrocephalidae</taxon>
        <taxon>Cichlidogyrus</taxon>
    </lineage>
</organism>